<comment type="caution">
    <text evidence="1">The sequence shown here is derived from an EMBL/GenBank/DDBJ whole genome shotgun (WGS) entry which is preliminary data.</text>
</comment>
<dbReference type="EMBL" id="MU864756">
    <property type="protein sequence ID" value="KAK4182109.1"/>
    <property type="molecule type" value="Genomic_DNA"/>
</dbReference>
<sequence>ERYGYGLGKDGTWIICNGRNLIWLPPEYRPHCLAVQGRMVSIGCTTGRVFTVGFSCDA</sequence>
<organism evidence="1 2">
    <name type="scientific">Podospora australis</name>
    <dbReference type="NCBI Taxonomy" id="1536484"/>
    <lineage>
        <taxon>Eukaryota</taxon>
        <taxon>Fungi</taxon>
        <taxon>Dikarya</taxon>
        <taxon>Ascomycota</taxon>
        <taxon>Pezizomycotina</taxon>
        <taxon>Sordariomycetes</taxon>
        <taxon>Sordariomycetidae</taxon>
        <taxon>Sordariales</taxon>
        <taxon>Podosporaceae</taxon>
        <taxon>Podospora</taxon>
    </lineage>
</organism>
<proteinExistence type="predicted"/>
<reference evidence="1" key="2">
    <citation type="submission" date="2023-05" db="EMBL/GenBank/DDBJ databases">
        <authorList>
            <consortium name="Lawrence Berkeley National Laboratory"/>
            <person name="Steindorff A."/>
            <person name="Hensen N."/>
            <person name="Bonometti L."/>
            <person name="Westerberg I."/>
            <person name="Brannstrom I.O."/>
            <person name="Guillou S."/>
            <person name="Cros-Aarteil S."/>
            <person name="Calhoun S."/>
            <person name="Haridas S."/>
            <person name="Kuo A."/>
            <person name="Mondo S."/>
            <person name="Pangilinan J."/>
            <person name="Riley R."/>
            <person name="Labutti K."/>
            <person name="Andreopoulos B."/>
            <person name="Lipzen A."/>
            <person name="Chen C."/>
            <person name="Yanf M."/>
            <person name="Daum C."/>
            <person name="Ng V."/>
            <person name="Clum A."/>
            <person name="Ohm R."/>
            <person name="Martin F."/>
            <person name="Silar P."/>
            <person name="Natvig D."/>
            <person name="Lalanne C."/>
            <person name="Gautier V."/>
            <person name="Ament-Velasquez S.L."/>
            <person name="Kruys A."/>
            <person name="Hutchinson M.I."/>
            <person name="Powell A.J."/>
            <person name="Barry K."/>
            <person name="Miller A.N."/>
            <person name="Grigoriev I.V."/>
            <person name="Debuchy R."/>
            <person name="Gladieux P."/>
            <person name="Thoren M.H."/>
            <person name="Johannesson H."/>
        </authorList>
    </citation>
    <scope>NUCLEOTIDE SEQUENCE</scope>
    <source>
        <strain evidence="1">PSN309</strain>
    </source>
</reference>
<gene>
    <name evidence="1" type="ORF">QBC35DRAFT_396632</name>
</gene>
<feature type="non-terminal residue" evidence="1">
    <location>
        <position position="1"/>
    </location>
</feature>
<protein>
    <submittedName>
        <fullName evidence="1">Uncharacterized protein</fullName>
    </submittedName>
</protein>
<evidence type="ECO:0000313" key="2">
    <source>
        <dbReference type="Proteomes" id="UP001302126"/>
    </source>
</evidence>
<dbReference type="AlphaFoldDB" id="A0AAN7AD36"/>
<reference evidence="1" key="1">
    <citation type="journal article" date="2023" name="Mol. Phylogenet. Evol.">
        <title>Genome-scale phylogeny and comparative genomics of the fungal order Sordariales.</title>
        <authorList>
            <person name="Hensen N."/>
            <person name="Bonometti L."/>
            <person name="Westerberg I."/>
            <person name="Brannstrom I.O."/>
            <person name="Guillou S."/>
            <person name="Cros-Aarteil S."/>
            <person name="Calhoun S."/>
            <person name="Haridas S."/>
            <person name="Kuo A."/>
            <person name="Mondo S."/>
            <person name="Pangilinan J."/>
            <person name="Riley R."/>
            <person name="LaButti K."/>
            <person name="Andreopoulos B."/>
            <person name="Lipzen A."/>
            <person name="Chen C."/>
            <person name="Yan M."/>
            <person name="Daum C."/>
            <person name="Ng V."/>
            <person name="Clum A."/>
            <person name="Steindorff A."/>
            <person name="Ohm R.A."/>
            <person name="Martin F."/>
            <person name="Silar P."/>
            <person name="Natvig D.O."/>
            <person name="Lalanne C."/>
            <person name="Gautier V."/>
            <person name="Ament-Velasquez S.L."/>
            <person name="Kruys A."/>
            <person name="Hutchinson M.I."/>
            <person name="Powell A.J."/>
            <person name="Barry K."/>
            <person name="Miller A.N."/>
            <person name="Grigoriev I.V."/>
            <person name="Debuchy R."/>
            <person name="Gladieux P."/>
            <person name="Hiltunen Thoren M."/>
            <person name="Johannesson H."/>
        </authorList>
    </citation>
    <scope>NUCLEOTIDE SEQUENCE</scope>
    <source>
        <strain evidence="1">PSN309</strain>
    </source>
</reference>
<keyword evidence="2" id="KW-1185">Reference proteome</keyword>
<name>A0AAN7AD36_9PEZI</name>
<evidence type="ECO:0000313" key="1">
    <source>
        <dbReference type="EMBL" id="KAK4182109.1"/>
    </source>
</evidence>
<accession>A0AAN7AD36</accession>
<dbReference type="Proteomes" id="UP001302126">
    <property type="component" value="Unassembled WGS sequence"/>
</dbReference>